<evidence type="ECO:0000313" key="2">
    <source>
        <dbReference type="EMBL" id="MDR6292366.1"/>
    </source>
</evidence>
<reference evidence="2 3" key="1">
    <citation type="submission" date="2023-07" db="EMBL/GenBank/DDBJ databases">
        <title>Sorghum-associated microbial communities from plants grown in Nebraska, USA.</title>
        <authorList>
            <person name="Schachtman D."/>
        </authorList>
    </citation>
    <scope>NUCLEOTIDE SEQUENCE [LARGE SCALE GENOMIC DNA]</scope>
    <source>
        <strain evidence="2 3">584</strain>
    </source>
</reference>
<feature type="region of interest" description="Disordered" evidence="1">
    <location>
        <begin position="1"/>
        <end position="23"/>
    </location>
</feature>
<keyword evidence="3" id="KW-1185">Reference proteome</keyword>
<evidence type="ECO:0000313" key="3">
    <source>
        <dbReference type="Proteomes" id="UP001262410"/>
    </source>
</evidence>
<accession>A0ABU1JUR7</accession>
<evidence type="ECO:0008006" key="4">
    <source>
        <dbReference type="Google" id="ProtNLM"/>
    </source>
</evidence>
<sequence length="149" mass="15805">MTAARGIRNNNPGNIDRGKPPTKWLGLASPAEMTPEQKAESRFAVFRSPEYGIRALAKLLQTYQSKHGLKTVRSIIDRWAPPSENVTSAYVAAVAKGVGVGPDDTVDVRHYATAAALVAAIIAHENSGFRYAPAVLGKGLVLAGVKPDA</sequence>
<comment type="caution">
    <text evidence="2">The sequence shown here is derived from an EMBL/GenBank/DDBJ whole genome shotgun (WGS) entry which is preliminary data.</text>
</comment>
<protein>
    <recommendedName>
        <fullName evidence="4">Structural protein P5</fullName>
    </recommendedName>
</protein>
<name>A0ABU1JUR7_9PROT</name>
<dbReference type="Proteomes" id="UP001262410">
    <property type="component" value="Unassembled WGS sequence"/>
</dbReference>
<organism evidence="2 3">
    <name type="scientific">Inquilinus ginsengisoli</name>
    <dbReference type="NCBI Taxonomy" id="363840"/>
    <lineage>
        <taxon>Bacteria</taxon>
        <taxon>Pseudomonadati</taxon>
        <taxon>Pseudomonadota</taxon>
        <taxon>Alphaproteobacteria</taxon>
        <taxon>Rhodospirillales</taxon>
        <taxon>Rhodospirillaceae</taxon>
        <taxon>Inquilinus</taxon>
    </lineage>
</organism>
<evidence type="ECO:0000256" key="1">
    <source>
        <dbReference type="SAM" id="MobiDB-lite"/>
    </source>
</evidence>
<gene>
    <name evidence="2" type="ORF">E9232_004906</name>
</gene>
<proteinExistence type="predicted"/>
<dbReference type="EMBL" id="JAVDPW010000009">
    <property type="protein sequence ID" value="MDR6292366.1"/>
    <property type="molecule type" value="Genomic_DNA"/>
</dbReference>
<dbReference type="RefSeq" id="WP_309798406.1">
    <property type="nucleotide sequence ID" value="NZ_JAVDPW010000009.1"/>
</dbReference>